<evidence type="ECO:0000256" key="1">
    <source>
        <dbReference type="ARBA" id="ARBA00004123"/>
    </source>
</evidence>
<keyword evidence="4" id="KW-0805">Transcription regulation</keyword>
<dbReference type="AlphaFoldDB" id="A0AAN6EZF6"/>
<keyword evidence="5 11" id="KW-0238">DNA-binding</keyword>
<dbReference type="CDD" id="cd15485">
    <property type="entry name" value="ZIP_Cat8"/>
    <property type="match status" value="1"/>
</dbReference>
<keyword evidence="2" id="KW-0479">Metal-binding</keyword>
<evidence type="ECO:0000256" key="2">
    <source>
        <dbReference type="ARBA" id="ARBA00022723"/>
    </source>
</evidence>
<evidence type="ECO:0000256" key="9">
    <source>
        <dbReference type="SAM" id="MobiDB-lite"/>
    </source>
</evidence>
<dbReference type="GO" id="GO:0005634">
    <property type="term" value="C:nucleus"/>
    <property type="evidence" value="ECO:0007669"/>
    <property type="project" value="UniProtKB-SubCell"/>
</dbReference>
<dbReference type="InterPro" id="IPR036864">
    <property type="entry name" value="Zn2-C6_fun-type_DNA-bd_sf"/>
</dbReference>
<dbReference type="SUPFAM" id="SSF57701">
    <property type="entry name" value="Zn2/Cys6 DNA-binding domain"/>
    <property type="match status" value="1"/>
</dbReference>
<dbReference type="CDD" id="cd12148">
    <property type="entry name" value="fungal_TF_MHR"/>
    <property type="match status" value="1"/>
</dbReference>
<protein>
    <submittedName>
        <fullName evidence="11">DNA-binding transcription factor cat8</fullName>
    </submittedName>
</protein>
<sequence length="861" mass="94859">MPGILPMKMIRVGSSAQSRIAQACDRCRSKKIRCDGVRPCCTQCANVGFECKTSDKLSRRAFPRGYTESLEDRVRGLEAEVRELKDLLDEKDEKIDMLSRIHSFSPPSRKGSESLSPSNAAQVKAEVASIREEVLHVEIPAPVQPRATSTGSSTTLSLIEAFDQKVQETGRQSPGFSTSELQNALQPTRQTVNPGPKIPPRILTDQYINIFFQEWQPLLPILHRPTFLRVYEQYLASPEAGNWQNNKQALAQLFLIFEISALSDITTPKKNTPSYETQWRKALYSTSSNASLSTLQCHVLAQICYMLRADYTHLARHRGIAVTMCHELGLHQVHKYHSLSPLESETRKKVFWCQYVLDKFTSATTGTPMLLRDDDITTEFPADVDDENLTAQGFTPTLPGELTKISSALAFFRLTKILSKALDHLYPAKASYQLSLNKLHALSDELDQWSEELPEHLRLRFCNDKPATHMISCRSPLLSLAYFYTRSLIHRPLLCHGSGSAASAAGIVLAAAGKHILQIVDLLLERRMNYTFPLNKADLLLSSGVSILWQTLDLDDDSKLVKDNQKSLTLSVGMLMNEHSVAAAEFQKMAASLVALEGRPDASPKSQSLDNGPQRPSTAMPAPAETKSKSTRKQLQAIASRWSSFSTKSKSVEAPRPAIGIQNGPPSLSPAHRAASTVSLSSTRSAPVMPLNAASPSQPTTCRAIDTTAINLDYLPLGDEFMTSQTRTSSSTMLPPKKQPTPTPTIVDASWDQLLTNLDDNPALYGDMTATGYPLYQPNSNEWTPDAWHLSGIDLATKAPVPQSLLSFSEESLTSGDDFLFSAPSSHNGSTSIGDGLDPAETYRGITIPVDDEFDFHEVEA</sequence>
<keyword evidence="7" id="KW-0539">Nucleus</keyword>
<dbReference type="Gene3D" id="4.10.240.10">
    <property type="entry name" value="Zn(2)-C6 fungal-type DNA-binding domain"/>
    <property type="match status" value="1"/>
</dbReference>
<proteinExistence type="predicted"/>
<evidence type="ECO:0000313" key="11">
    <source>
        <dbReference type="EMBL" id="KAJ8993534.1"/>
    </source>
</evidence>
<evidence type="ECO:0000259" key="10">
    <source>
        <dbReference type="PROSITE" id="PS50048"/>
    </source>
</evidence>
<comment type="caution">
    <text evidence="11">The sequence shown here is derived from an EMBL/GenBank/DDBJ whole genome shotgun (WGS) entry which is preliminary data.</text>
</comment>
<dbReference type="GO" id="GO:0006351">
    <property type="term" value="P:DNA-templated transcription"/>
    <property type="evidence" value="ECO:0007669"/>
    <property type="project" value="InterPro"/>
</dbReference>
<dbReference type="PROSITE" id="PS50048">
    <property type="entry name" value="ZN2_CY6_FUNGAL_2"/>
    <property type="match status" value="1"/>
</dbReference>
<evidence type="ECO:0000256" key="7">
    <source>
        <dbReference type="ARBA" id="ARBA00023242"/>
    </source>
</evidence>
<feature type="compositionally biased region" description="Low complexity" evidence="9">
    <location>
        <begin position="640"/>
        <end position="649"/>
    </location>
</feature>
<feature type="region of interest" description="Disordered" evidence="9">
    <location>
        <begin position="599"/>
        <end position="683"/>
    </location>
</feature>
<dbReference type="Pfam" id="PF00172">
    <property type="entry name" value="Zn_clus"/>
    <property type="match status" value="1"/>
</dbReference>
<dbReference type="SMART" id="SM00066">
    <property type="entry name" value="GAL4"/>
    <property type="match status" value="1"/>
</dbReference>
<dbReference type="Proteomes" id="UP001161757">
    <property type="component" value="Unassembled WGS sequence"/>
</dbReference>
<feature type="domain" description="Zn(2)-C6 fungal-type" evidence="10">
    <location>
        <begin position="23"/>
        <end position="53"/>
    </location>
</feature>
<dbReference type="PROSITE" id="PS00463">
    <property type="entry name" value="ZN2_CY6_FUNGAL_1"/>
    <property type="match status" value="1"/>
</dbReference>
<dbReference type="GO" id="GO:0008270">
    <property type="term" value="F:zinc ion binding"/>
    <property type="evidence" value="ECO:0007669"/>
    <property type="project" value="InterPro"/>
</dbReference>
<dbReference type="PANTHER" id="PTHR46910:SF12">
    <property type="entry name" value="REGULATORY PROTEIN CAT8"/>
    <property type="match status" value="1"/>
</dbReference>
<dbReference type="GO" id="GO:0000981">
    <property type="term" value="F:DNA-binding transcription factor activity, RNA polymerase II-specific"/>
    <property type="evidence" value="ECO:0007669"/>
    <property type="project" value="InterPro"/>
</dbReference>
<comment type="subcellular location">
    <subcellularLocation>
        <location evidence="1">Nucleus</location>
    </subcellularLocation>
</comment>
<dbReference type="SMART" id="SM00906">
    <property type="entry name" value="Fungal_trans"/>
    <property type="match status" value="1"/>
</dbReference>
<evidence type="ECO:0000256" key="5">
    <source>
        <dbReference type="ARBA" id="ARBA00023125"/>
    </source>
</evidence>
<organism evidence="11 12">
    <name type="scientific">Exophiala dermatitidis</name>
    <name type="common">Black yeast-like fungus</name>
    <name type="synonym">Wangiella dermatitidis</name>
    <dbReference type="NCBI Taxonomy" id="5970"/>
    <lineage>
        <taxon>Eukaryota</taxon>
        <taxon>Fungi</taxon>
        <taxon>Dikarya</taxon>
        <taxon>Ascomycota</taxon>
        <taxon>Pezizomycotina</taxon>
        <taxon>Eurotiomycetes</taxon>
        <taxon>Chaetothyriomycetidae</taxon>
        <taxon>Chaetothyriales</taxon>
        <taxon>Herpotrichiellaceae</taxon>
        <taxon>Exophiala</taxon>
    </lineage>
</organism>
<dbReference type="InterPro" id="IPR007219">
    <property type="entry name" value="XnlR_reg_dom"/>
</dbReference>
<dbReference type="PANTHER" id="PTHR46910">
    <property type="entry name" value="TRANSCRIPTION FACTOR PDR1"/>
    <property type="match status" value="1"/>
</dbReference>
<feature type="region of interest" description="Disordered" evidence="9">
    <location>
        <begin position="169"/>
        <end position="198"/>
    </location>
</feature>
<dbReference type="Pfam" id="PF04082">
    <property type="entry name" value="Fungal_trans"/>
    <property type="match status" value="1"/>
</dbReference>
<dbReference type="InterPro" id="IPR050987">
    <property type="entry name" value="AtrR-like"/>
</dbReference>
<evidence type="ECO:0000256" key="6">
    <source>
        <dbReference type="ARBA" id="ARBA00023163"/>
    </source>
</evidence>
<evidence type="ECO:0000256" key="4">
    <source>
        <dbReference type="ARBA" id="ARBA00023015"/>
    </source>
</evidence>
<name>A0AAN6EZF6_EXODE</name>
<keyword evidence="3" id="KW-0862">Zinc</keyword>
<dbReference type="GO" id="GO:0003677">
    <property type="term" value="F:DNA binding"/>
    <property type="evidence" value="ECO:0007669"/>
    <property type="project" value="UniProtKB-KW"/>
</dbReference>
<evidence type="ECO:0000256" key="3">
    <source>
        <dbReference type="ARBA" id="ARBA00022833"/>
    </source>
</evidence>
<feature type="compositionally biased region" description="Polar residues" evidence="9">
    <location>
        <begin position="604"/>
        <end position="617"/>
    </location>
</feature>
<feature type="compositionally biased region" description="Polar residues" evidence="9">
    <location>
        <begin position="169"/>
        <end position="193"/>
    </location>
</feature>
<dbReference type="FunFam" id="4.10.240.10:FF:000007">
    <property type="entry name" value="C6 transcription factor FacB"/>
    <property type="match status" value="1"/>
</dbReference>
<keyword evidence="8" id="KW-0175">Coiled coil</keyword>
<accession>A0AAN6EZF6</accession>
<reference evidence="11" key="1">
    <citation type="submission" date="2023-01" db="EMBL/GenBank/DDBJ databases">
        <title>Exophiala dermititidis isolated from Cystic Fibrosis Patient.</title>
        <authorList>
            <person name="Kurbessoian T."/>
            <person name="Crocker A."/>
            <person name="Murante D."/>
            <person name="Hogan D.A."/>
            <person name="Stajich J.E."/>
        </authorList>
    </citation>
    <scope>NUCLEOTIDE SEQUENCE</scope>
    <source>
        <strain evidence="11">Ex8</strain>
    </source>
</reference>
<gene>
    <name evidence="11" type="primary">CAT8</name>
    <name evidence="11" type="ORF">HRR80_002045</name>
</gene>
<keyword evidence="6" id="KW-0804">Transcription</keyword>
<dbReference type="CDD" id="cd00067">
    <property type="entry name" value="GAL4"/>
    <property type="match status" value="1"/>
</dbReference>
<evidence type="ECO:0000256" key="8">
    <source>
        <dbReference type="SAM" id="Coils"/>
    </source>
</evidence>
<dbReference type="EMBL" id="JAJGCB010000003">
    <property type="protein sequence ID" value="KAJ8993534.1"/>
    <property type="molecule type" value="Genomic_DNA"/>
</dbReference>
<feature type="coiled-coil region" evidence="8">
    <location>
        <begin position="67"/>
        <end position="101"/>
    </location>
</feature>
<dbReference type="InterPro" id="IPR001138">
    <property type="entry name" value="Zn2Cys6_DnaBD"/>
</dbReference>
<evidence type="ECO:0000313" key="12">
    <source>
        <dbReference type="Proteomes" id="UP001161757"/>
    </source>
</evidence>